<dbReference type="InterPro" id="IPR008271">
    <property type="entry name" value="Ser/Thr_kinase_AS"/>
</dbReference>
<dbReference type="EMBL" id="JAUUTY010000523">
    <property type="protein sequence ID" value="KAK1601002.1"/>
    <property type="molecule type" value="Genomic_DNA"/>
</dbReference>
<feature type="signal peptide" evidence="21">
    <location>
        <begin position="1"/>
        <end position="24"/>
    </location>
</feature>
<dbReference type="InterPro" id="IPR001480">
    <property type="entry name" value="Bulb-type_lectin_dom"/>
</dbReference>
<dbReference type="Gene3D" id="3.30.200.20">
    <property type="entry name" value="Phosphorylase Kinase, domain 1"/>
    <property type="match status" value="1"/>
</dbReference>
<feature type="chain" id="PRO_5041986130" description="Receptor-like serine/threonine-protein kinase" evidence="21">
    <location>
        <begin position="25"/>
        <end position="811"/>
    </location>
</feature>
<keyword evidence="4 18" id="KW-0808">Transferase</keyword>
<gene>
    <name evidence="25" type="ORF">QYE76_018342</name>
</gene>
<organism evidence="25 26">
    <name type="scientific">Lolium multiflorum</name>
    <name type="common">Italian ryegrass</name>
    <name type="synonym">Lolium perenne subsp. multiflorum</name>
    <dbReference type="NCBI Taxonomy" id="4521"/>
    <lineage>
        <taxon>Eukaryota</taxon>
        <taxon>Viridiplantae</taxon>
        <taxon>Streptophyta</taxon>
        <taxon>Embryophyta</taxon>
        <taxon>Tracheophyta</taxon>
        <taxon>Spermatophyta</taxon>
        <taxon>Magnoliopsida</taxon>
        <taxon>Liliopsida</taxon>
        <taxon>Poales</taxon>
        <taxon>Poaceae</taxon>
        <taxon>BOP clade</taxon>
        <taxon>Pooideae</taxon>
        <taxon>Poodae</taxon>
        <taxon>Poeae</taxon>
        <taxon>Poeae Chloroplast Group 2 (Poeae type)</taxon>
        <taxon>Loliodinae</taxon>
        <taxon>Loliinae</taxon>
        <taxon>Lolium</taxon>
    </lineage>
</organism>
<keyword evidence="11 20" id="KW-1133">Transmembrane helix</keyword>
<dbReference type="AlphaFoldDB" id="A0AAD8QGF3"/>
<dbReference type="EC" id="2.7.11.1" evidence="18"/>
<dbReference type="Gene3D" id="1.10.510.10">
    <property type="entry name" value="Transferase(Phosphotransferase) domain 1"/>
    <property type="match status" value="1"/>
</dbReference>
<dbReference type="Pfam" id="PF08276">
    <property type="entry name" value="PAN_2"/>
    <property type="match status" value="1"/>
</dbReference>
<dbReference type="Pfam" id="PF01453">
    <property type="entry name" value="B_lectin"/>
    <property type="match status" value="1"/>
</dbReference>
<comment type="similarity">
    <text evidence="18">Belongs to the protein kinase superfamily. Ser/Thr protein kinase family.</text>
</comment>
<evidence type="ECO:0000256" key="14">
    <source>
        <dbReference type="ARBA" id="ARBA00023170"/>
    </source>
</evidence>
<dbReference type="SMART" id="SM00108">
    <property type="entry name" value="B_lectin"/>
    <property type="match status" value="1"/>
</dbReference>
<feature type="transmembrane region" description="Helical" evidence="20">
    <location>
        <begin position="435"/>
        <end position="458"/>
    </location>
</feature>
<dbReference type="GO" id="GO:0051707">
    <property type="term" value="P:response to other organism"/>
    <property type="evidence" value="ECO:0007669"/>
    <property type="project" value="UniProtKB-ARBA"/>
</dbReference>
<dbReference type="PROSITE" id="PS50927">
    <property type="entry name" value="BULB_LECTIN"/>
    <property type="match status" value="1"/>
</dbReference>
<dbReference type="Pfam" id="PF07714">
    <property type="entry name" value="PK_Tyr_Ser-Thr"/>
    <property type="match status" value="1"/>
</dbReference>
<feature type="domain" description="Bulb-type lectin" evidence="23">
    <location>
        <begin position="25"/>
        <end position="150"/>
    </location>
</feature>
<dbReference type="GO" id="GO:0005524">
    <property type="term" value="F:ATP binding"/>
    <property type="evidence" value="ECO:0007669"/>
    <property type="project" value="UniProtKB-UniRule"/>
</dbReference>
<feature type="domain" description="Protein kinase" evidence="22">
    <location>
        <begin position="493"/>
        <end position="771"/>
    </location>
</feature>
<keyword evidence="26" id="KW-1185">Reference proteome</keyword>
<dbReference type="Gene3D" id="2.90.10.10">
    <property type="entry name" value="Bulb-type lectin domain"/>
    <property type="match status" value="1"/>
</dbReference>
<dbReference type="FunFam" id="3.30.200.20:FF:000727">
    <property type="entry name" value="Cysteine-rich RLK (RECEPTOR-like protein kinase) 23"/>
    <property type="match status" value="1"/>
</dbReference>
<evidence type="ECO:0000256" key="4">
    <source>
        <dbReference type="ARBA" id="ARBA00022679"/>
    </source>
</evidence>
<evidence type="ECO:0000259" key="22">
    <source>
        <dbReference type="PROSITE" id="PS50011"/>
    </source>
</evidence>
<dbReference type="FunFam" id="2.90.10.10:FF:000005">
    <property type="entry name" value="G-type lectin S-receptor-like serine/threonine-protein kinase"/>
    <property type="match status" value="1"/>
</dbReference>
<proteinExistence type="inferred from homology"/>
<evidence type="ECO:0000256" key="11">
    <source>
        <dbReference type="ARBA" id="ARBA00022989"/>
    </source>
</evidence>
<dbReference type="GO" id="GO:0048544">
    <property type="term" value="P:recognition of pollen"/>
    <property type="evidence" value="ECO:0007669"/>
    <property type="project" value="InterPro"/>
</dbReference>
<dbReference type="InterPro" id="IPR000858">
    <property type="entry name" value="S_locus_glycoprot_dom"/>
</dbReference>
<evidence type="ECO:0000313" key="25">
    <source>
        <dbReference type="EMBL" id="KAK1601002.1"/>
    </source>
</evidence>
<keyword evidence="10 18" id="KW-0067">ATP-binding</keyword>
<evidence type="ECO:0000259" key="24">
    <source>
        <dbReference type="PROSITE" id="PS50948"/>
    </source>
</evidence>
<comment type="catalytic activity">
    <reaction evidence="16 18">
        <text>L-threonyl-[protein] + ATP = O-phospho-L-threonyl-[protein] + ADP + H(+)</text>
        <dbReference type="Rhea" id="RHEA:46608"/>
        <dbReference type="Rhea" id="RHEA-COMP:11060"/>
        <dbReference type="Rhea" id="RHEA-COMP:11605"/>
        <dbReference type="ChEBI" id="CHEBI:15378"/>
        <dbReference type="ChEBI" id="CHEBI:30013"/>
        <dbReference type="ChEBI" id="CHEBI:30616"/>
        <dbReference type="ChEBI" id="CHEBI:61977"/>
        <dbReference type="ChEBI" id="CHEBI:456216"/>
        <dbReference type="EC" id="2.7.11.1"/>
    </reaction>
</comment>
<evidence type="ECO:0000256" key="15">
    <source>
        <dbReference type="ARBA" id="ARBA00023180"/>
    </source>
</evidence>
<dbReference type="PANTHER" id="PTHR32444">
    <property type="entry name" value="BULB-TYPE LECTIN DOMAIN-CONTAINING PROTEIN"/>
    <property type="match status" value="1"/>
</dbReference>
<keyword evidence="12 20" id="KW-0472">Membrane</keyword>
<evidence type="ECO:0000256" key="19">
    <source>
        <dbReference type="PROSITE-ProRule" id="PRU10141"/>
    </source>
</evidence>
<dbReference type="CDD" id="cd14066">
    <property type="entry name" value="STKc_IRAK"/>
    <property type="match status" value="1"/>
</dbReference>
<dbReference type="InterPro" id="IPR011009">
    <property type="entry name" value="Kinase-like_dom_sf"/>
</dbReference>
<keyword evidence="9 18" id="KW-0418">Kinase</keyword>
<evidence type="ECO:0000259" key="23">
    <source>
        <dbReference type="PROSITE" id="PS50927"/>
    </source>
</evidence>
<evidence type="ECO:0000256" key="18">
    <source>
        <dbReference type="PIRNR" id="PIRNR000641"/>
    </source>
</evidence>
<sequence>MSQSHHRLFHVFLSVLLLTASAVADSTLTQSGPIGGDQRLVSPGDVFQLGLFSVANNTKWFLGIWFTVSPSAVVWVANRDHPLDTSSGLVALSGRGNLVLLDAASNNETIWSSNSSSLGLGAAGAVAQLHDNGNLVLADEAGAVLWQSFEHPTNTIISGLRTGKNLRTGAQWFLSSWRSADDPSTGDFRYVMDTQGSPEMRVWRNSKGRQMSRSGPWNGVRFGGVPEMTTFEDMFDFQFTDTADEVSFMYHGRDGSPVSRLALNEFGVLQRMVWDRTALAWSVFAACPRDQCDTYGLCGAFGVCNVGGAVVCGCIRGFMPGSPEEWRMRNATGGCARSTPLQCPGGDGFYALRGVKLPETHGSTVDAGATLAECGRRCLSNCSCTAYAASDIRGGGTGCIQWFGELMDTRFFDDGQDLFVRLAKSDLEPTKPKKFVAVITAVITGFALLLLFFGFMILRKARRSKEVTMFDDIMRGECPTYDFGIIRAATGGFCPKNAIGRGGFGIVYKGKLPDGQEVAVKKLSAENRMQGLREFKNEVDLIAKLQHRNLVRLLGCCIHDSERLLVYEYMSNKSLDAFIFDSRRRASLSWKTRMDVILGVARGLVYLHQDSRHTMIHRDLKAANVLLDKEMVAKISDFGIARLFSRTGDDLEDSTVTERIVGTYGYMSPEYAMDGMVSFMQDVYSFGVLVLEIVSGRRNQRSFNLIVHAWKLFEENKSLELLGSTVRDGCSPAELQHAVTCIQVGLLCVQESPSRRPQMAAVIPMLSHQQALVRPLRPVVCMPMTAPAGLLDVQEVTSGCVGLTITSLEGR</sequence>
<evidence type="ECO:0000256" key="17">
    <source>
        <dbReference type="ARBA" id="ARBA00048679"/>
    </source>
</evidence>
<evidence type="ECO:0000256" key="5">
    <source>
        <dbReference type="ARBA" id="ARBA00022692"/>
    </source>
</evidence>
<comment type="caution">
    <text evidence="25">The sequence shown here is derived from an EMBL/GenBank/DDBJ whole genome shotgun (WGS) entry which is preliminary data.</text>
</comment>
<dbReference type="PROSITE" id="PS00107">
    <property type="entry name" value="PROTEIN_KINASE_ATP"/>
    <property type="match status" value="1"/>
</dbReference>
<dbReference type="InterPro" id="IPR036426">
    <property type="entry name" value="Bulb-type_lectin_dom_sf"/>
</dbReference>
<evidence type="ECO:0000256" key="8">
    <source>
        <dbReference type="ARBA" id="ARBA00022741"/>
    </source>
</evidence>
<dbReference type="InterPro" id="IPR000719">
    <property type="entry name" value="Prot_kinase_dom"/>
</dbReference>
<dbReference type="Proteomes" id="UP001231189">
    <property type="component" value="Unassembled WGS sequence"/>
</dbReference>
<keyword evidence="2 18" id="KW-0723">Serine/threonine-protein kinase</keyword>
<keyword evidence="13" id="KW-1015">Disulfide bond</keyword>
<keyword evidence="3" id="KW-0245">EGF-like domain</keyword>
<accession>A0AAD8QGF3</accession>
<evidence type="ECO:0000256" key="20">
    <source>
        <dbReference type="SAM" id="Phobius"/>
    </source>
</evidence>
<keyword evidence="8 18" id="KW-0547">Nucleotide-binding</keyword>
<evidence type="ECO:0000256" key="10">
    <source>
        <dbReference type="ARBA" id="ARBA00022840"/>
    </source>
</evidence>
<dbReference type="SMART" id="SM00220">
    <property type="entry name" value="S_TKc"/>
    <property type="match status" value="1"/>
</dbReference>
<evidence type="ECO:0000313" key="26">
    <source>
        <dbReference type="Proteomes" id="UP001231189"/>
    </source>
</evidence>
<dbReference type="PANTHER" id="PTHR32444:SF235">
    <property type="entry name" value="OS01G0783900 PROTEIN"/>
    <property type="match status" value="1"/>
</dbReference>
<evidence type="ECO:0000256" key="7">
    <source>
        <dbReference type="ARBA" id="ARBA00022737"/>
    </source>
</evidence>
<dbReference type="SUPFAM" id="SSF56112">
    <property type="entry name" value="Protein kinase-like (PK-like)"/>
    <property type="match status" value="1"/>
</dbReference>
<evidence type="ECO:0000256" key="13">
    <source>
        <dbReference type="ARBA" id="ARBA00023157"/>
    </source>
</evidence>
<dbReference type="PROSITE" id="PS50011">
    <property type="entry name" value="PROTEIN_KINASE_DOM"/>
    <property type="match status" value="1"/>
</dbReference>
<evidence type="ECO:0000256" key="12">
    <source>
        <dbReference type="ARBA" id="ARBA00023136"/>
    </source>
</evidence>
<protein>
    <recommendedName>
        <fullName evidence="18">Receptor-like serine/threonine-protein kinase</fullName>
        <ecNumber evidence="18">2.7.11.1</ecNumber>
    </recommendedName>
</protein>
<dbReference type="InterPro" id="IPR003609">
    <property type="entry name" value="Pan_app"/>
</dbReference>
<evidence type="ECO:0000256" key="21">
    <source>
        <dbReference type="SAM" id="SignalP"/>
    </source>
</evidence>
<comment type="subcellular location">
    <subcellularLocation>
        <location evidence="1">Membrane</location>
        <topology evidence="1">Single-pass type I membrane protein</topology>
    </subcellularLocation>
</comment>
<dbReference type="PROSITE" id="PS00108">
    <property type="entry name" value="PROTEIN_KINASE_ST"/>
    <property type="match status" value="1"/>
</dbReference>
<name>A0AAD8QGF3_LOLMU</name>
<dbReference type="GO" id="GO:0016020">
    <property type="term" value="C:membrane"/>
    <property type="evidence" value="ECO:0007669"/>
    <property type="project" value="UniProtKB-SubCell"/>
</dbReference>
<dbReference type="SUPFAM" id="SSF51110">
    <property type="entry name" value="alpha-D-mannose-specific plant lectins"/>
    <property type="match status" value="1"/>
</dbReference>
<dbReference type="CDD" id="cd01098">
    <property type="entry name" value="PAN_AP_plant"/>
    <property type="match status" value="1"/>
</dbReference>
<feature type="domain" description="Apple" evidence="24">
    <location>
        <begin position="343"/>
        <end position="423"/>
    </location>
</feature>
<dbReference type="PROSITE" id="PS50948">
    <property type="entry name" value="PAN"/>
    <property type="match status" value="1"/>
</dbReference>
<evidence type="ECO:0000256" key="2">
    <source>
        <dbReference type="ARBA" id="ARBA00022527"/>
    </source>
</evidence>
<comment type="catalytic activity">
    <reaction evidence="17 18">
        <text>L-seryl-[protein] + ATP = O-phospho-L-seryl-[protein] + ADP + H(+)</text>
        <dbReference type="Rhea" id="RHEA:17989"/>
        <dbReference type="Rhea" id="RHEA-COMP:9863"/>
        <dbReference type="Rhea" id="RHEA-COMP:11604"/>
        <dbReference type="ChEBI" id="CHEBI:15378"/>
        <dbReference type="ChEBI" id="CHEBI:29999"/>
        <dbReference type="ChEBI" id="CHEBI:30616"/>
        <dbReference type="ChEBI" id="CHEBI:83421"/>
        <dbReference type="ChEBI" id="CHEBI:456216"/>
        <dbReference type="EC" id="2.7.11.1"/>
    </reaction>
</comment>
<dbReference type="PIRSF" id="PIRSF000641">
    <property type="entry name" value="SRK"/>
    <property type="match status" value="1"/>
</dbReference>
<evidence type="ECO:0000256" key="3">
    <source>
        <dbReference type="ARBA" id="ARBA00022536"/>
    </source>
</evidence>
<dbReference type="InterPro" id="IPR017441">
    <property type="entry name" value="Protein_kinase_ATP_BS"/>
</dbReference>
<keyword evidence="5 20" id="KW-0812">Transmembrane</keyword>
<evidence type="ECO:0000256" key="9">
    <source>
        <dbReference type="ARBA" id="ARBA00022777"/>
    </source>
</evidence>
<evidence type="ECO:0000256" key="1">
    <source>
        <dbReference type="ARBA" id="ARBA00004479"/>
    </source>
</evidence>
<dbReference type="Pfam" id="PF00954">
    <property type="entry name" value="S_locus_glycop"/>
    <property type="match status" value="1"/>
</dbReference>
<dbReference type="InterPro" id="IPR024171">
    <property type="entry name" value="SRK-like_kinase"/>
</dbReference>
<reference evidence="25" key="1">
    <citation type="submission" date="2023-07" db="EMBL/GenBank/DDBJ databases">
        <title>A chromosome-level genome assembly of Lolium multiflorum.</title>
        <authorList>
            <person name="Chen Y."/>
            <person name="Copetti D."/>
            <person name="Kolliker R."/>
            <person name="Studer B."/>
        </authorList>
    </citation>
    <scope>NUCLEOTIDE SEQUENCE</scope>
    <source>
        <strain evidence="25">02402/16</strain>
        <tissue evidence="25">Leaf</tissue>
    </source>
</reference>
<keyword evidence="14" id="KW-0675">Receptor</keyword>
<keyword evidence="6 21" id="KW-0732">Signal</keyword>
<feature type="binding site" evidence="19">
    <location>
        <position position="522"/>
    </location>
    <ligand>
        <name>ATP</name>
        <dbReference type="ChEBI" id="CHEBI:30616"/>
    </ligand>
</feature>
<keyword evidence="15" id="KW-0325">Glycoprotein</keyword>
<evidence type="ECO:0000256" key="6">
    <source>
        <dbReference type="ARBA" id="ARBA00022729"/>
    </source>
</evidence>
<evidence type="ECO:0000256" key="16">
    <source>
        <dbReference type="ARBA" id="ARBA00047899"/>
    </source>
</evidence>
<dbReference type="GO" id="GO:0004674">
    <property type="term" value="F:protein serine/threonine kinase activity"/>
    <property type="evidence" value="ECO:0007669"/>
    <property type="project" value="UniProtKB-KW"/>
</dbReference>
<dbReference type="FunFam" id="1.10.510.10:FF:000060">
    <property type="entry name" value="G-type lectin S-receptor-like serine/threonine-protein kinase"/>
    <property type="match status" value="1"/>
</dbReference>
<dbReference type="SMART" id="SM00473">
    <property type="entry name" value="PAN_AP"/>
    <property type="match status" value="1"/>
</dbReference>
<keyword evidence="7" id="KW-0677">Repeat</keyword>
<dbReference type="InterPro" id="IPR001245">
    <property type="entry name" value="Ser-Thr/Tyr_kinase_cat_dom"/>
</dbReference>
<dbReference type="CDD" id="cd00028">
    <property type="entry name" value="B_lectin"/>
    <property type="match status" value="1"/>
</dbReference>